<dbReference type="InParanoid" id="A0A0H2S196"/>
<dbReference type="GO" id="GO:0008270">
    <property type="term" value="F:zinc ion binding"/>
    <property type="evidence" value="ECO:0007669"/>
    <property type="project" value="UniProtKB-KW"/>
</dbReference>
<feature type="domain" description="MYND-type" evidence="5">
    <location>
        <begin position="465"/>
        <end position="507"/>
    </location>
</feature>
<dbReference type="OrthoDB" id="2992428at2759"/>
<keyword evidence="7" id="KW-1185">Reference proteome</keyword>
<keyword evidence="1" id="KW-0479">Metal-binding</keyword>
<proteinExistence type="predicted"/>
<dbReference type="EMBL" id="KQ086017">
    <property type="protein sequence ID" value="KLO10796.1"/>
    <property type="molecule type" value="Genomic_DNA"/>
</dbReference>
<accession>A0A0H2S196</accession>
<dbReference type="PROSITE" id="PS01360">
    <property type="entry name" value="ZF_MYND_1"/>
    <property type="match status" value="1"/>
</dbReference>
<dbReference type="AlphaFoldDB" id="A0A0H2S196"/>
<evidence type="ECO:0000313" key="7">
    <source>
        <dbReference type="Proteomes" id="UP000053477"/>
    </source>
</evidence>
<protein>
    <recommendedName>
        <fullName evidence="5">MYND-type domain-containing protein</fullName>
    </recommendedName>
</protein>
<evidence type="ECO:0000256" key="3">
    <source>
        <dbReference type="ARBA" id="ARBA00022833"/>
    </source>
</evidence>
<sequence>MLEEEKEAGIDLMHEGFLEYLDDINIVEMLRTDPARVSSELDLLLRECLVYALNDKEIFSTYPDDVLPGIFCFCCGMLREFASLSEKAISEDEETWIGYMHPSTQVLNILTSIRIHGYLRQLGSHDDPSVTPILAHWPELYLAMKTLHKSSKSRDSQLESFHPRLIAGQIGDILVAFLSNDNIRPYFTDDTDLRKFAWRLWLENGISTTEDKEILCGSIARAVMLLSTKEGDPKSRTSCAMMFTVCMSVCDEFGGKNAVAEIALMSAYRTMMSNDEMLVRQLLPQQIGVLASLADCDVIPENRIARRIYEMDGIPKLIEATLNILSRAQDADFRSVLDFIGEATVTLIETLATENYIQLEVAIRSGLFRIFVAVQTSVNGPLEFTRKTCFRLIETISLFFPYYSVIQALAEQFRELTEEDEARMLGEGGDGTIEFAWKGLKRSVISSYILTRMFESCAQPFPKICNNCTKLEAGHNFFQCPGCARIPYCSAECQATDLKAGRHSELCQKIIDGKSQADKNIPFLYFAVNKCVQFTCKDLGQSTLPAKDPILIWNATRTREQVSVSIRPKDIADSELHDRRLRNYESYRVIDGQQIKAAKMNGIITTYIHIQAMYREGRENCVVRYLRFDLDYGRVETAFGPPMHELHVLRAIKKDISIKYPEADLEKSWILRNRDGERIHLFDEVDAYFRDKFGKYS</sequence>
<reference evidence="6 7" key="1">
    <citation type="submission" date="2015-04" db="EMBL/GenBank/DDBJ databases">
        <title>Complete genome sequence of Schizopora paradoxa KUC8140, a cosmopolitan wood degrader in East Asia.</title>
        <authorList>
            <consortium name="DOE Joint Genome Institute"/>
            <person name="Min B."/>
            <person name="Park H."/>
            <person name="Jang Y."/>
            <person name="Kim J.-J."/>
            <person name="Kim K.H."/>
            <person name="Pangilinan J."/>
            <person name="Lipzen A."/>
            <person name="Riley R."/>
            <person name="Grigoriev I.V."/>
            <person name="Spatafora J.W."/>
            <person name="Choi I.-G."/>
        </authorList>
    </citation>
    <scope>NUCLEOTIDE SEQUENCE [LARGE SCALE GENOMIC DNA]</scope>
    <source>
        <strain evidence="6 7">KUC8140</strain>
    </source>
</reference>
<name>A0A0H2S196_9AGAM</name>
<evidence type="ECO:0000256" key="4">
    <source>
        <dbReference type="PROSITE-ProRule" id="PRU00134"/>
    </source>
</evidence>
<keyword evidence="2 4" id="KW-0863">Zinc-finger</keyword>
<dbReference type="Proteomes" id="UP000053477">
    <property type="component" value="Unassembled WGS sequence"/>
</dbReference>
<evidence type="ECO:0000259" key="5">
    <source>
        <dbReference type="PROSITE" id="PS50865"/>
    </source>
</evidence>
<dbReference type="SUPFAM" id="SSF144232">
    <property type="entry name" value="HIT/MYND zinc finger-like"/>
    <property type="match status" value="1"/>
</dbReference>
<dbReference type="InterPro" id="IPR002893">
    <property type="entry name" value="Znf_MYND"/>
</dbReference>
<dbReference type="PROSITE" id="PS50865">
    <property type="entry name" value="ZF_MYND_2"/>
    <property type="match status" value="1"/>
</dbReference>
<gene>
    <name evidence="6" type="ORF">SCHPADRAFT_999335</name>
</gene>
<evidence type="ECO:0000256" key="1">
    <source>
        <dbReference type="ARBA" id="ARBA00022723"/>
    </source>
</evidence>
<evidence type="ECO:0000256" key="2">
    <source>
        <dbReference type="ARBA" id="ARBA00022771"/>
    </source>
</evidence>
<organism evidence="6 7">
    <name type="scientific">Schizopora paradoxa</name>
    <dbReference type="NCBI Taxonomy" id="27342"/>
    <lineage>
        <taxon>Eukaryota</taxon>
        <taxon>Fungi</taxon>
        <taxon>Dikarya</taxon>
        <taxon>Basidiomycota</taxon>
        <taxon>Agaricomycotina</taxon>
        <taxon>Agaricomycetes</taxon>
        <taxon>Hymenochaetales</taxon>
        <taxon>Schizoporaceae</taxon>
        <taxon>Schizopora</taxon>
    </lineage>
</organism>
<evidence type="ECO:0000313" key="6">
    <source>
        <dbReference type="EMBL" id="KLO10796.1"/>
    </source>
</evidence>
<dbReference type="Pfam" id="PF01753">
    <property type="entry name" value="zf-MYND"/>
    <property type="match status" value="1"/>
</dbReference>
<keyword evidence="3" id="KW-0862">Zinc</keyword>
<dbReference type="Gene3D" id="6.10.140.2220">
    <property type="match status" value="1"/>
</dbReference>